<dbReference type="EMBL" id="JAWDGP010006059">
    <property type="protein sequence ID" value="KAK3747976.1"/>
    <property type="molecule type" value="Genomic_DNA"/>
</dbReference>
<dbReference type="AlphaFoldDB" id="A0AAE0YJL1"/>
<evidence type="ECO:0000313" key="2">
    <source>
        <dbReference type="EMBL" id="KAK3747976.1"/>
    </source>
</evidence>
<feature type="region of interest" description="Disordered" evidence="1">
    <location>
        <begin position="61"/>
        <end position="104"/>
    </location>
</feature>
<gene>
    <name evidence="2" type="ORF">RRG08_053450</name>
</gene>
<sequence length="104" mass="11565">MVAVMSRRAKAHKAGSGEWWTPGLRKRRQRRFNAFQEESGTACALGFREQCQGNLTRFRHRKTDRTGSIARDGNVAAEEGGGRSGNGEMSAVDEKREVEQPTQA</sequence>
<accession>A0AAE0YJL1</accession>
<protein>
    <submittedName>
        <fullName evidence="2">Uncharacterized protein</fullName>
    </submittedName>
</protein>
<comment type="caution">
    <text evidence="2">The sequence shown here is derived from an EMBL/GenBank/DDBJ whole genome shotgun (WGS) entry which is preliminary data.</text>
</comment>
<feature type="region of interest" description="Disordered" evidence="1">
    <location>
        <begin position="1"/>
        <end position="25"/>
    </location>
</feature>
<evidence type="ECO:0000313" key="3">
    <source>
        <dbReference type="Proteomes" id="UP001283361"/>
    </source>
</evidence>
<feature type="compositionally biased region" description="Basic and acidic residues" evidence="1">
    <location>
        <begin position="92"/>
        <end position="104"/>
    </location>
</feature>
<proteinExistence type="predicted"/>
<dbReference type="Proteomes" id="UP001283361">
    <property type="component" value="Unassembled WGS sequence"/>
</dbReference>
<evidence type="ECO:0000256" key="1">
    <source>
        <dbReference type="SAM" id="MobiDB-lite"/>
    </source>
</evidence>
<keyword evidence="3" id="KW-1185">Reference proteome</keyword>
<organism evidence="2 3">
    <name type="scientific">Elysia crispata</name>
    <name type="common">lettuce slug</name>
    <dbReference type="NCBI Taxonomy" id="231223"/>
    <lineage>
        <taxon>Eukaryota</taxon>
        <taxon>Metazoa</taxon>
        <taxon>Spiralia</taxon>
        <taxon>Lophotrochozoa</taxon>
        <taxon>Mollusca</taxon>
        <taxon>Gastropoda</taxon>
        <taxon>Heterobranchia</taxon>
        <taxon>Euthyneura</taxon>
        <taxon>Panpulmonata</taxon>
        <taxon>Sacoglossa</taxon>
        <taxon>Placobranchoidea</taxon>
        <taxon>Plakobranchidae</taxon>
        <taxon>Elysia</taxon>
    </lineage>
</organism>
<name>A0AAE0YJL1_9GAST</name>
<reference evidence="2" key="1">
    <citation type="journal article" date="2023" name="G3 (Bethesda)">
        <title>A reference genome for the long-term kleptoplast-retaining sea slug Elysia crispata morphotype clarki.</title>
        <authorList>
            <person name="Eastman K.E."/>
            <person name="Pendleton A.L."/>
            <person name="Shaikh M.A."/>
            <person name="Suttiyut T."/>
            <person name="Ogas R."/>
            <person name="Tomko P."/>
            <person name="Gavelis G."/>
            <person name="Widhalm J.R."/>
            <person name="Wisecaver J.H."/>
        </authorList>
    </citation>
    <scope>NUCLEOTIDE SEQUENCE</scope>
    <source>
        <strain evidence="2">ECLA1</strain>
    </source>
</reference>